<comment type="subcellular location">
    <subcellularLocation>
        <location evidence="1">Endoplasmic reticulum</location>
    </subcellularLocation>
</comment>
<feature type="signal peptide" evidence="9">
    <location>
        <begin position="1"/>
        <end position="20"/>
    </location>
</feature>
<evidence type="ECO:0000256" key="2">
    <source>
        <dbReference type="ARBA" id="ARBA00004922"/>
    </source>
</evidence>
<keyword evidence="4" id="KW-0256">Endoplasmic reticulum</keyword>
<dbReference type="AlphaFoldDB" id="A0A7S2WQ54"/>
<keyword evidence="5" id="KW-0294">Fucose metabolism</keyword>
<accession>A0A7S2WQ54</accession>
<dbReference type="GO" id="GO:0046922">
    <property type="term" value="F:peptide-O-fucosyltransferase activity"/>
    <property type="evidence" value="ECO:0007669"/>
    <property type="project" value="InterPro"/>
</dbReference>
<name>A0A7S2WQ54_9STRA</name>
<comment type="pathway">
    <text evidence="2">Protein modification; protein glycosylation.</text>
</comment>
<evidence type="ECO:0000313" key="10">
    <source>
        <dbReference type="EMBL" id="CAD9701827.1"/>
    </source>
</evidence>
<evidence type="ECO:0000256" key="6">
    <source>
        <dbReference type="ARBA" id="ARBA00023277"/>
    </source>
</evidence>
<evidence type="ECO:0000256" key="4">
    <source>
        <dbReference type="ARBA" id="ARBA00022824"/>
    </source>
</evidence>
<dbReference type="Gene3D" id="3.40.50.11350">
    <property type="match status" value="1"/>
</dbReference>
<keyword evidence="9" id="KW-0732">Signal</keyword>
<reference evidence="10" key="1">
    <citation type="submission" date="2021-01" db="EMBL/GenBank/DDBJ databases">
        <authorList>
            <person name="Corre E."/>
            <person name="Pelletier E."/>
            <person name="Niang G."/>
            <person name="Scheremetjew M."/>
            <person name="Finn R."/>
            <person name="Kale V."/>
            <person name="Holt S."/>
            <person name="Cochrane G."/>
            <person name="Meng A."/>
            <person name="Brown T."/>
            <person name="Cohen L."/>
        </authorList>
    </citation>
    <scope>NUCLEOTIDE SEQUENCE</scope>
    <source>
        <strain evidence="10">NY070348D</strain>
    </source>
</reference>
<comment type="similarity">
    <text evidence="7">Belongs to the glycosyltransferase 68 family.</text>
</comment>
<protein>
    <recommendedName>
        <fullName evidence="8">GDP-fucose protein O-fucosyltransferase 2</fullName>
    </recommendedName>
</protein>
<evidence type="ECO:0000256" key="9">
    <source>
        <dbReference type="SAM" id="SignalP"/>
    </source>
</evidence>
<keyword evidence="3" id="KW-0808">Transferase</keyword>
<dbReference type="PANTHER" id="PTHR13398">
    <property type="entry name" value="GDP-FUCOSE PROTEIN O-FUCOSYLTRANSFERASE 2"/>
    <property type="match status" value="1"/>
</dbReference>
<dbReference type="GO" id="GO:0005783">
    <property type="term" value="C:endoplasmic reticulum"/>
    <property type="evidence" value="ECO:0007669"/>
    <property type="project" value="UniProtKB-SubCell"/>
</dbReference>
<gene>
    <name evidence="10" type="ORF">QSP1433_LOCUS14725</name>
</gene>
<dbReference type="Pfam" id="PF10250">
    <property type="entry name" value="O-FucT"/>
    <property type="match status" value="1"/>
</dbReference>
<dbReference type="InterPro" id="IPR045130">
    <property type="entry name" value="OFUT2-like"/>
</dbReference>
<feature type="chain" id="PRO_5031025767" description="GDP-fucose protein O-fucosyltransferase 2" evidence="9">
    <location>
        <begin position="21"/>
        <end position="405"/>
    </location>
</feature>
<evidence type="ECO:0000256" key="7">
    <source>
        <dbReference type="ARBA" id="ARBA00025803"/>
    </source>
</evidence>
<dbReference type="InterPro" id="IPR019378">
    <property type="entry name" value="GDP-Fuc_O-FucTrfase"/>
</dbReference>
<dbReference type="PANTHER" id="PTHR13398:SF0">
    <property type="entry name" value="GDP-FUCOSE PROTEIN O-FUCOSYLTRANSFERASE 2"/>
    <property type="match status" value="1"/>
</dbReference>
<evidence type="ECO:0000256" key="1">
    <source>
        <dbReference type="ARBA" id="ARBA00004240"/>
    </source>
</evidence>
<dbReference type="EMBL" id="HBHK01023283">
    <property type="protein sequence ID" value="CAD9701827.1"/>
    <property type="molecule type" value="Transcribed_RNA"/>
</dbReference>
<sequence length="405" mass="46778">MANEWLTSWILLCSFWLTIGNFSDEYRGAPLSYRGDQRGISFVEKSQKRYFLFQPSGGFNNQRIIVQRAMMICKQLDRVCLVPMAGKHTSMYNNYNRIDKMGLWPMDRVLDFEVMRKYVDVVPLDTPFLSFIKGLPSDMKDEWFVLNQTKFEKRRNKVTMENITAWKSLEQRIVYFAGGSMWQRFDKNLEEQAAKFVQYTPFFTSLALDAVQGLKLGKYYIAVHARQSDHGEKWEAWMARKAAAAAAAAILEANSTVSSPENYTQAPGSESKYVHRKGFSTRYLQSEKGVEDPGAFLSTVMAFNERKYRMPQGILNTMYIATKPSTNHAYYNNLTADGRYVVKYSDDIPEPVITRLDELFKLPRQKSLRNDMLGVLEQLICARSFMFIGFKGSSFAEYISTLRQK</sequence>
<organism evidence="10">
    <name type="scientific">Mucochytrium quahogii</name>
    <dbReference type="NCBI Taxonomy" id="96639"/>
    <lineage>
        <taxon>Eukaryota</taxon>
        <taxon>Sar</taxon>
        <taxon>Stramenopiles</taxon>
        <taxon>Bigyra</taxon>
        <taxon>Labyrinthulomycetes</taxon>
        <taxon>Thraustochytrida</taxon>
        <taxon>Thraustochytriidae</taxon>
        <taxon>Mucochytrium</taxon>
    </lineage>
</organism>
<proteinExistence type="inferred from homology"/>
<keyword evidence="6" id="KW-0119">Carbohydrate metabolism</keyword>
<evidence type="ECO:0000256" key="5">
    <source>
        <dbReference type="ARBA" id="ARBA00023253"/>
    </source>
</evidence>
<dbReference type="GO" id="GO:0006004">
    <property type="term" value="P:fucose metabolic process"/>
    <property type="evidence" value="ECO:0007669"/>
    <property type="project" value="UniProtKB-KW"/>
</dbReference>
<evidence type="ECO:0000256" key="8">
    <source>
        <dbReference type="ARBA" id="ARBA00026232"/>
    </source>
</evidence>
<evidence type="ECO:0000256" key="3">
    <source>
        <dbReference type="ARBA" id="ARBA00022679"/>
    </source>
</evidence>